<dbReference type="AlphaFoldDB" id="A0A243GIZ5"/>
<accession>A0A243GIZ5</accession>
<evidence type="ECO:0000259" key="9">
    <source>
        <dbReference type="Pfam" id="PF12704"/>
    </source>
</evidence>
<reference evidence="10 11" key="1">
    <citation type="submission" date="2016-10" db="EMBL/GenBank/DDBJ databases">
        <title>Comparative genomics of Bacillus thuringiensis reveals a path to pathogens against multiple invertebrate hosts.</title>
        <authorList>
            <person name="Zheng J."/>
            <person name="Gao Q."/>
            <person name="Liu H."/>
            <person name="Peng D."/>
            <person name="Ruan L."/>
            <person name="Sun M."/>
        </authorList>
    </citation>
    <scope>NUCLEOTIDE SEQUENCE [LARGE SCALE GENOMIC DNA]</scope>
    <source>
        <strain evidence="10">CTC</strain>
    </source>
</reference>
<evidence type="ECO:0000256" key="4">
    <source>
        <dbReference type="ARBA" id="ARBA00022989"/>
    </source>
</evidence>
<comment type="caution">
    <text evidence="10">The sequence shown here is derived from an EMBL/GenBank/DDBJ whole genome shotgun (WGS) entry which is preliminary data.</text>
</comment>
<feature type="domain" description="MacB-like periplasmic core" evidence="9">
    <location>
        <begin position="23"/>
        <end position="248"/>
    </location>
</feature>
<dbReference type="Pfam" id="PF12704">
    <property type="entry name" value="MacB_PCD"/>
    <property type="match status" value="1"/>
</dbReference>
<evidence type="ECO:0000256" key="1">
    <source>
        <dbReference type="ARBA" id="ARBA00004651"/>
    </source>
</evidence>
<evidence type="ECO:0000259" key="8">
    <source>
        <dbReference type="Pfam" id="PF02687"/>
    </source>
</evidence>
<dbReference type="InterPro" id="IPR025857">
    <property type="entry name" value="MacB_PCD"/>
</dbReference>
<evidence type="ECO:0000256" key="5">
    <source>
        <dbReference type="ARBA" id="ARBA00023136"/>
    </source>
</evidence>
<dbReference type="PANTHER" id="PTHR30572">
    <property type="entry name" value="MEMBRANE COMPONENT OF TRANSPORTER-RELATED"/>
    <property type="match status" value="1"/>
</dbReference>
<keyword evidence="5 7" id="KW-0472">Membrane</keyword>
<feature type="domain" description="ABC3 transporter permease C-terminal" evidence="8">
    <location>
        <begin position="283"/>
        <end position="404"/>
    </location>
</feature>
<evidence type="ECO:0000256" key="6">
    <source>
        <dbReference type="ARBA" id="ARBA00038076"/>
    </source>
</evidence>
<name>A0A243GIZ5_BACTF</name>
<dbReference type="Pfam" id="PF02687">
    <property type="entry name" value="FtsX"/>
    <property type="match status" value="1"/>
</dbReference>
<evidence type="ECO:0000256" key="7">
    <source>
        <dbReference type="SAM" id="Phobius"/>
    </source>
</evidence>
<organism evidence="10 11">
    <name type="scientific">Bacillus thuringiensis subsp. finitimus</name>
    <dbReference type="NCBI Taxonomy" id="29337"/>
    <lineage>
        <taxon>Bacteria</taxon>
        <taxon>Bacillati</taxon>
        <taxon>Bacillota</taxon>
        <taxon>Bacilli</taxon>
        <taxon>Bacillales</taxon>
        <taxon>Bacillaceae</taxon>
        <taxon>Bacillus</taxon>
        <taxon>Bacillus cereus group</taxon>
    </lineage>
</organism>
<keyword evidence="3 7" id="KW-0812">Transmembrane</keyword>
<dbReference type="Proteomes" id="UP000195030">
    <property type="component" value="Unassembled WGS sequence"/>
</dbReference>
<gene>
    <name evidence="10" type="ORF">BK772_19485</name>
</gene>
<keyword evidence="2" id="KW-1003">Cell membrane</keyword>
<evidence type="ECO:0000256" key="2">
    <source>
        <dbReference type="ARBA" id="ARBA00022475"/>
    </source>
</evidence>
<proteinExistence type="inferred from homology"/>
<dbReference type="EMBL" id="NFEL01000048">
    <property type="protein sequence ID" value="OUA06756.1"/>
    <property type="molecule type" value="Genomic_DNA"/>
</dbReference>
<dbReference type="InterPro" id="IPR003838">
    <property type="entry name" value="ABC3_permease_C"/>
</dbReference>
<dbReference type="InterPro" id="IPR050250">
    <property type="entry name" value="Macrolide_Exporter_MacB"/>
</dbReference>
<dbReference type="GO" id="GO:0022857">
    <property type="term" value="F:transmembrane transporter activity"/>
    <property type="evidence" value="ECO:0007669"/>
    <property type="project" value="TreeGrafter"/>
</dbReference>
<comment type="similarity">
    <text evidence="6">Belongs to the ABC-4 integral membrane protein family.</text>
</comment>
<dbReference type="GO" id="GO:0005886">
    <property type="term" value="C:plasma membrane"/>
    <property type="evidence" value="ECO:0007669"/>
    <property type="project" value="UniProtKB-SubCell"/>
</dbReference>
<protein>
    <submittedName>
        <fullName evidence="10">ABC transporter permease</fullName>
    </submittedName>
</protein>
<feature type="transmembrane region" description="Helical" evidence="7">
    <location>
        <begin position="326"/>
        <end position="349"/>
    </location>
</feature>
<dbReference type="PANTHER" id="PTHR30572:SF4">
    <property type="entry name" value="ABC TRANSPORTER PERMEASE YTRF"/>
    <property type="match status" value="1"/>
</dbReference>
<sequence length="413" mass="47506">MVVMFFVFDSIRSVKKRLLPSLIIVISLIIAFSSAIEFISNLSGYRKMMTVANNLSTHKNFYELYATQDITLFSEEKAKNDYQQFMQGLSNKIPITNTTNYLFRNYSLNLKKENGTIKTLIIDKDINKYFHIRISQGRYFEESEFHKSVFDIRPVILGANYIEKVSIGDVIRSGKMKLKVIGFLEKNSPFTYPRSGEISDNRITLLDDMAILPIGTEEIEFYSVELLYNGLIIETNEKININEFQKKVLKVTEGKGYSYYVTNPNKLLENEKQGIDNMSYPLLLSGTVLFFSFLSIVLTSMAALYMERKNISIKSALGASTFQICLPFIIEYMLLFILSICIGITYFQWENSGAIEIQKELENSTVSFFGTLQVSKESLIVISMLSIVMIFIIYTIIYFNVLKIKNTYMKEVL</sequence>
<keyword evidence="4 7" id="KW-1133">Transmembrane helix</keyword>
<evidence type="ECO:0000313" key="10">
    <source>
        <dbReference type="EMBL" id="OUA06756.1"/>
    </source>
</evidence>
<evidence type="ECO:0000256" key="3">
    <source>
        <dbReference type="ARBA" id="ARBA00022692"/>
    </source>
</evidence>
<feature type="transmembrane region" description="Helical" evidence="7">
    <location>
        <begin position="379"/>
        <end position="401"/>
    </location>
</feature>
<comment type="subcellular location">
    <subcellularLocation>
        <location evidence="1">Cell membrane</location>
        <topology evidence="1">Multi-pass membrane protein</topology>
    </subcellularLocation>
</comment>
<evidence type="ECO:0000313" key="11">
    <source>
        <dbReference type="Proteomes" id="UP000195030"/>
    </source>
</evidence>
<feature type="transmembrane region" description="Helical" evidence="7">
    <location>
        <begin position="282"/>
        <end position="305"/>
    </location>
</feature>